<keyword evidence="2" id="KW-1185">Reference proteome</keyword>
<proteinExistence type="predicted"/>
<organism evidence="1 2">
    <name type="scientific">Lithospermum erythrorhizon</name>
    <name type="common">Purple gromwell</name>
    <name type="synonym">Lithospermum officinale var. erythrorhizon</name>
    <dbReference type="NCBI Taxonomy" id="34254"/>
    <lineage>
        <taxon>Eukaryota</taxon>
        <taxon>Viridiplantae</taxon>
        <taxon>Streptophyta</taxon>
        <taxon>Embryophyta</taxon>
        <taxon>Tracheophyta</taxon>
        <taxon>Spermatophyta</taxon>
        <taxon>Magnoliopsida</taxon>
        <taxon>eudicotyledons</taxon>
        <taxon>Gunneridae</taxon>
        <taxon>Pentapetalae</taxon>
        <taxon>asterids</taxon>
        <taxon>lamiids</taxon>
        <taxon>Boraginales</taxon>
        <taxon>Boraginaceae</taxon>
        <taxon>Boraginoideae</taxon>
        <taxon>Lithospermeae</taxon>
        <taxon>Lithospermum</taxon>
    </lineage>
</organism>
<evidence type="ECO:0000313" key="1">
    <source>
        <dbReference type="EMBL" id="GAA0153828.1"/>
    </source>
</evidence>
<gene>
    <name evidence="1" type="ORF">LIER_11977</name>
</gene>
<reference evidence="1 2" key="1">
    <citation type="submission" date="2024-01" db="EMBL/GenBank/DDBJ databases">
        <title>The complete chloroplast genome sequence of Lithospermum erythrorhizon: insights into the phylogenetic relationship among Boraginaceae species and the maternal lineages of purple gromwells.</title>
        <authorList>
            <person name="Okada T."/>
            <person name="Watanabe K."/>
        </authorList>
    </citation>
    <scope>NUCLEOTIDE SEQUENCE [LARGE SCALE GENOMIC DNA]</scope>
</reference>
<name>A0AAV3PUB7_LITER</name>
<dbReference type="SUPFAM" id="SSF56672">
    <property type="entry name" value="DNA/RNA polymerases"/>
    <property type="match status" value="1"/>
</dbReference>
<protein>
    <submittedName>
        <fullName evidence="1">Uncharacterized protein</fullName>
    </submittedName>
</protein>
<dbReference type="EMBL" id="BAABME010002261">
    <property type="protein sequence ID" value="GAA0153828.1"/>
    <property type="molecule type" value="Genomic_DNA"/>
</dbReference>
<accession>A0AAV3PUB7</accession>
<sequence length="91" mass="10548">MSTYFTNINKTCPKDCHPHPNIDRETFENIRKYQLQLNLEKCIFGVTSGNFSSYMVRQKGIEPNLDKKADIVIKKVHLGSLLNCRRGKTNF</sequence>
<evidence type="ECO:0000313" key="2">
    <source>
        <dbReference type="Proteomes" id="UP001454036"/>
    </source>
</evidence>
<dbReference type="Gene3D" id="3.30.70.270">
    <property type="match status" value="1"/>
</dbReference>
<comment type="caution">
    <text evidence="1">The sequence shown here is derived from an EMBL/GenBank/DDBJ whole genome shotgun (WGS) entry which is preliminary data.</text>
</comment>
<dbReference type="InterPro" id="IPR043502">
    <property type="entry name" value="DNA/RNA_pol_sf"/>
</dbReference>
<dbReference type="Proteomes" id="UP001454036">
    <property type="component" value="Unassembled WGS sequence"/>
</dbReference>
<dbReference type="InterPro" id="IPR043128">
    <property type="entry name" value="Rev_trsase/Diguanyl_cyclase"/>
</dbReference>
<dbReference type="AlphaFoldDB" id="A0AAV3PUB7"/>